<dbReference type="InterPro" id="IPR017441">
    <property type="entry name" value="Protein_kinase_ATP_BS"/>
</dbReference>
<dbReference type="InterPro" id="IPR051043">
    <property type="entry name" value="Sulfatase_Mod_Factor_Kinase"/>
</dbReference>
<dbReference type="RefSeq" id="WP_046320768.1">
    <property type="nucleotide sequence ID" value="NZ_JBBWYZ010000022.1"/>
</dbReference>
<organism evidence="4 5">
    <name type="scientific">Limnospira fusiformis PMC 851.14</name>
    <dbReference type="NCBI Taxonomy" id="2219512"/>
    <lineage>
        <taxon>Bacteria</taxon>
        <taxon>Bacillati</taxon>
        <taxon>Cyanobacteriota</taxon>
        <taxon>Cyanophyceae</taxon>
        <taxon>Oscillatoriophycideae</taxon>
        <taxon>Oscillatoriales</taxon>
        <taxon>Sirenicapillariaceae</taxon>
        <taxon>Limnospira</taxon>
    </lineage>
</organism>
<dbReference type="InterPro" id="IPR042095">
    <property type="entry name" value="SUMF_sf"/>
</dbReference>
<comment type="caution">
    <text evidence="4">The sequence shown here is derived from an EMBL/GenBank/DDBJ whole genome shotgun (WGS) entry which is preliminary data.</text>
</comment>
<dbReference type="SUPFAM" id="SSF56112">
    <property type="entry name" value="Protein kinase-like (PK-like)"/>
    <property type="match status" value="1"/>
</dbReference>
<dbReference type="InterPro" id="IPR000719">
    <property type="entry name" value="Prot_kinase_dom"/>
</dbReference>
<dbReference type="EMBL" id="JBBWYZ010000022">
    <property type="protein sequence ID" value="MEK9514368.1"/>
    <property type="molecule type" value="Genomic_DNA"/>
</dbReference>
<dbReference type="Pfam" id="PF00069">
    <property type="entry name" value="Pkinase"/>
    <property type="match status" value="1"/>
</dbReference>
<feature type="binding site" evidence="1">
    <location>
        <position position="64"/>
    </location>
    <ligand>
        <name>ATP</name>
        <dbReference type="ChEBI" id="CHEBI:30616"/>
    </ligand>
</feature>
<feature type="domain" description="Protein kinase" evidence="3">
    <location>
        <begin position="33"/>
        <end position="295"/>
    </location>
</feature>
<dbReference type="Gene3D" id="3.90.1580.10">
    <property type="entry name" value="paralog of FGE (formylglycine-generating enzyme)"/>
    <property type="match status" value="1"/>
</dbReference>
<evidence type="ECO:0000313" key="4">
    <source>
        <dbReference type="EMBL" id="MEK9514368.1"/>
    </source>
</evidence>
<reference evidence="4 5" key="1">
    <citation type="journal article" date="2024" name="Front. Microbiol.">
        <title>Transcriptomic insights into the dominance of two phototrophs throughout the water column of a tropical hypersaline-alkaline crater lake (Dziani Dzaha, Mayotte).</title>
        <authorList>
            <person name="Duperron S."/>
            <person name="Halary S."/>
            <person name="Bouly J.-P."/>
            <person name="Roussel T."/>
            <person name="Hugoni M."/>
            <person name="Bruto M."/>
            <person name="Oger P."/>
            <person name="Duval C."/>
            <person name="Woo A."/>
            <person name="Jezequiel D."/>
            <person name="Ader M."/>
            <person name="Leboulanger C."/>
            <person name="Agogue H."/>
            <person name="Grossi V."/>
            <person name="Trousselier M."/>
            <person name="Bernard C."/>
        </authorList>
    </citation>
    <scope>NUCLEOTIDE SEQUENCE [LARGE SCALE GENOMIC DNA]</scope>
    <source>
        <strain evidence="4 5">PMC 851.14</strain>
    </source>
</reference>
<dbReference type="Pfam" id="PF03781">
    <property type="entry name" value="FGE-sulfatase"/>
    <property type="match status" value="1"/>
</dbReference>
<proteinExistence type="predicted"/>
<keyword evidence="1" id="KW-0067">ATP-binding</keyword>
<evidence type="ECO:0000256" key="2">
    <source>
        <dbReference type="SAM" id="MobiDB-lite"/>
    </source>
</evidence>
<evidence type="ECO:0000313" key="5">
    <source>
        <dbReference type="Proteomes" id="UP001387447"/>
    </source>
</evidence>
<keyword evidence="1" id="KW-0547">Nucleotide-binding</keyword>
<gene>
    <name evidence="4" type="ORF">AAEJ74_22560</name>
</gene>
<dbReference type="Proteomes" id="UP001387447">
    <property type="component" value="Unassembled WGS sequence"/>
</dbReference>
<dbReference type="PANTHER" id="PTHR23150:SF19">
    <property type="entry name" value="FORMYLGLYCINE-GENERATING ENZYME"/>
    <property type="match status" value="1"/>
</dbReference>
<dbReference type="CDD" id="cd14014">
    <property type="entry name" value="STKc_PknB_like"/>
    <property type="match status" value="1"/>
</dbReference>
<dbReference type="SUPFAM" id="SSF56436">
    <property type="entry name" value="C-type lectin-like"/>
    <property type="match status" value="1"/>
</dbReference>
<protein>
    <submittedName>
        <fullName evidence="4">SUMF1/EgtB/PvdO family nonheme iron enzyme</fullName>
    </submittedName>
</protein>
<dbReference type="SMART" id="SM00220">
    <property type="entry name" value="S_TKc"/>
    <property type="match status" value="1"/>
</dbReference>
<dbReference type="InterPro" id="IPR016187">
    <property type="entry name" value="CTDL_fold"/>
</dbReference>
<evidence type="ECO:0000259" key="3">
    <source>
        <dbReference type="PROSITE" id="PS50011"/>
    </source>
</evidence>
<dbReference type="Gene3D" id="1.10.510.10">
    <property type="entry name" value="Transferase(Phosphotransferase) domain 1"/>
    <property type="match status" value="1"/>
</dbReference>
<dbReference type="PANTHER" id="PTHR23150">
    <property type="entry name" value="SULFATASE MODIFYING FACTOR 1, 2"/>
    <property type="match status" value="1"/>
</dbReference>
<dbReference type="PROSITE" id="PS00107">
    <property type="entry name" value="PROTEIN_KINASE_ATP"/>
    <property type="match status" value="1"/>
</dbReference>
<dbReference type="NCBIfam" id="NF045510">
    <property type="entry name" value="4Cys_prefix_kin"/>
    <property type="match status" value="1"/>
</dbReference>
<sequence length="617" mass="69697">MSQCLNPDCLHINPEGSQFCQKCGSKLRLVERYYAKSILGQGGFGRTFLAVDDFKPSKPPCVIKQFLPQAQGTATLEKAAQLFDQEAQRLEILGKHSQIPELLAYFTADNRQYLIQEFIEGETLQQELDNQGAFTENQIISLLKDLLPVLDFVHQNQVIHRDIKPDNIIRRASDNKLVIVDFGASKQVRRTSLSVTGTVIGSAEYWAPEQAMGKPQYGSDLYSLGVTCLYLLTQVSPSDLYDPLEAEWVWRDYEYFNDNQVSDKLGKILDRLVETVFKKRYQSVAEVWADLQRYYGKQTNPTNPQPVIPETVKQTPNTTGKPVTQKFEFDIVTVNSMGREINRRTGQAECIIEDLGHGVTLEMVKIPGGTFIMGAPSGEAGSSYAERPQHRVTIKPFLMGKYPVTQAQWQQVASFPKLQRDLNYNPSKFAGLNLPVESVSWYDVVEWCARLSKRIGKPYRLPSEAEWEYAARAGTTSPFHVGDTLTTDLANYDGGYSYSSGPRGAYRKKTTPVGQFQHANAFGLYDIHGNIWEWCADPWHEGYGGAPSDGRVWDYGNDNRYENIIEHLVDFLEKGTKDMRVLRGGSWLNFPVSCRCANRVMDYPDSFGRNSGFRVAL</sequence>
<keyword evidence="5" id="KW-1185">Reference proteome</keyword>
<dbReference type="InterPro" id="IPR011009">
    <property type="entry name" value="Kinase-like_dom_sf"/>
</dbReference>
<name>A0ABU9ER04_LIMFS</name>
<feature type="region of interest" description="Disordered" evidence="2">
    <location>
        <begin position="300"/>
        <end position="320"/>
    </location>
</feature>
<evidence type="ECO:0000256" key="1">
    <source>
        <dbReference type="PROSITE-ProRule" id="PRU10141"/>
    </source>
</evidence>
<dbReference type="PROSITE" id="PS50011">
    <property type="entry name" value="PROTEIN_KINASE_DOM"/>
    <property type="match status" value="1"/>
</dbReference>
<accession>A0ABU9ER04</accession>
<dbReference type="InterPro" id="IPR005532">
    <property type="entry name" value="SUMF_dom"/>
</dbReference>